<dbReference type="NCBIfam" id="NF004739">
    <property type="entry name" value="PRK06075.1"/>
    <property type="match status" value="1"/>
</dbReference>
<dbReference type="Proteomes" id="UP000075462">
    <property type="component" value="Unassembled WGS sequence"/>
</dbReference>
<evidence type="ECO:0000313" key="13">
    <source>
        <dbReference type="EMBL" id="KXV76871.1"/>
    </source>
</evidence>
<evidence type="ECO:0000256" key="3">
    <source>
        <dbReference type="ARBA" id="ARBA00022448"/>
    </source>
</evidence>
<comment type="subcellular location">
    <subcellularLocation>
        <location evidence="8">Cell membrane</location>
        <topology evidence="8">Peripheral membrane protein</topology>
        <orientation evidence="8">Cytoplasmic side</orientation>
    </subcellularLocation>
</comment>
<evidence type="ECO:0000259" key="10">
    <source>
        <dbReference type="Pfam" id="PF00346"/>
    </source>
</evidence>
<keyword evidence="4 8" id="KW-0874">Quinone</keyword>
<evidence type="ECO:0000313" key="15">
    <source>
        <dbReference type="Proteomes" id="UP000075312"/>
    </source>
</evidence>
<evidence type="ECO:0000256" key="1">
    <source>
        <dbReference type="ARBA" id="ARBA00002378"/>
    </source>
</evidence>
<dbReference type="RefSeq" id="WP_062141875.1">
    <property type="nucleotide sequence ID" value="NZ_JAMYZR010000006.1"/>
</dbReference>
<keyword evidence="3 8" id="KW-0813">Transport</keyword>
<evidence type="ECO:0000313" key="16">
    <source>
        <dbReference type="Proteomes" id="UP000075462"/>
    </source>
</evidence>
<dbReference type="Pfam" id="PF00346">
    <property type="entry name" value="Complex1_49kDa"/>
    <property type="match status" value="1"/>
</dbReference>
<evidence type="ECO:0000313" key="14">
    <source>
        <dbReference type="EMBL" id="MCP1245680.1"/>
    </source>
</evidence>
<keyword evidence="5 8" id="KW-1278">Translocase</keyword>
<evidence type="ECO:0000256" key="9">
    <source>
        <dbReference type="RuleBase" id="RU003685"/>
    </source>
</evidence>
<comment type="similarity">
    <text evidence="2 8 9">Belongs to the complex I 49 kDa subunit family.</text>
</comment>
<dbReference type="PANTHER" id="PTHR11993">
    <property type="entry name" value="NADH-UBIQUINONE OXIDOREDUCTASE 49 KDA SUBUNIT"/>
    <property type="match status" value="1"/>
</dbReference>
<comment type="subunit">
    <text evidence="8">NDH-1 is composed of 14 different subunits. Subunits NuoB, C, D, E, F, and G constitute the peripheral sector of the complex.</text>
</comment>
<dbReference type="PATRIC" id="fig|178900.5.peg.790"/>
<keyword evidence="8" id="KW-1003">Cell membrane</keyword>
<dbReference type="InterPro" id="IPR029014">
    <property type="entry name" value="NiFe-Hase_large"/>
</dbReference>
<evidence type="ECO:0000256" key="6">
    <source>
        <dbReference type="ARBA" id="ARBA00023027"/>
    </source>
</evidence>
<evidence type="ECO:0000313" key="12">
    <source>
        <dbReference type="EMBL" id="KXV72032.1"/>
    </source>
</evidence>
<dbReference type="NCBIfam" id="TIGR01962">
    <property type="entry name" value="NuoD"/>
    <property type="match status" value="1"/>
</dbReference>
<reference evidence="15 16" key="1">
    <citation type="submission" date="2015-06" db="EMBL/GenBank/DDBJ databases">
        <title>Improved classification and identification of acetic acid bacteria using matrix-assisted laser desorption/ionization time-of-flight mass spectrometry; Gluconobacter nephelii and Gluconobacter uchimurae are later heterotypic synonyms of Gluconobacter japonicus and Gluconobacter oxydans, respectively.</title>
        <authorList>
            <person name="Li L."/>
            <person name="Cleenwerck I."/>
            <person name="De Vuyst L."/>
            <person name="Vandamme P."/>
        </authorList>
    </citation>
    <scope>NUCLEOTIDE SEQUENCE [LARGE SCALE GENOMIC DNA]</scope>
    <source>
        <strain evidence="13 16">LMG 1545</strain>
        <strain evidence="12 15">LMG 1608</strain>
        <strain evidence="11 17">LMG 1625</strain>
    </source>
</reference>
<dbReference type="EC" id="7.1.1.-" evidence="8"/>
<organism evidence="12 15">
    <name type="scientific">Acetobacter cerevisiae</name>
    <dbReference type="NCBI Taxonomy" id="178900"/>
    <lineage>
        <taxon>Bacteria</taxon>
        <taxon>Pseudomonadati</taxon>
        <taxon>Pseudomonadota</taxon>
        <taxon>Alphaproteobacteria</taxon>
        <taxon>Acetobacterales</taxon>
        <taxon>Acetobacteraceae</taxon>
        <taxon>Acetobacter</taxon>
    </lineage>
</organism>
<dbReference type="GO" id="GO:0005886">
    <property type="term" value="C:plasma membrane"/>
    <property type="evidence" value="ECO:0007669"/>
    <property type="project" value="UniProtKB-SubCell"/>
</dbReference>
<dbReference type="InterPro" id="IPR001135">
    <property type="entry name" value="NADH_Q_OxRdtase_suD"/>
</dbReference>
<comment type="function">
    <text evidence="1 8">NDH-1 shuttles electrons from NADH, via FMN and iron-sulfur (Fe-S) centers, to quinones in the respiratory chain. The immediate electron acceptor for the enzyme in this species is believed to be ubiquinone. Couples the redox reaction to proton translocation (for every two electrons transferred, four hydrogen ions are translocated across the cytoplasmic membrane), and thus conserves the redox energy in a proton gradient.</text>
</comment>
<name>A0A149UVS6_9PROT</name>
<comment type="catalytic activity">
    <reaction evidence="8">
        <text>a quinone + NADH + 5 H(+)(in) = a quinol + NAD(+) + 4 H(+)(out)</text>
        <dbReference type="Rhea" id="RHEA:57888"/>
        <dbReference type="ChEBI" id="CHEBI:15378"/>
        <dbReference type="ChEBI" id="CHEBI:24646"/>
        <dbReference type="ChEBI" id="CHEBI:57540"/>
        <dbReference type="ChEBI" id="CHEBI:57945"/>
        <dbReference type="ChEBI" id="CHEBI:132124"/>
    </reaction>
</comment>
<evidence type="ECO:0000313" key="11">
    <source>
        <dbReference type="EMBL" id="KXU92186.1"/>
    </source>
</evidence>
<dbReference type="PANTHER" id="PTHR11993:SF10">
    <property type="entry name" value="NADH DEHYDROGENASE [UBIQUINONE] IRON-SULFUR PROTEIN 2, MITOCHONDRIAL"/>
    <property type="match status" value="1"/>
</dbReference>
<dbReference type="GO" id="GO:0051287">
    <property type="term" value="F:NAD binding"/>
    <property type="evidence" value="ECO:0007669"/>
    <property type="project" value="InterPro"/>
</dbReference>
<proteinExistence type="inferred from homology"/>
<dbReference type="OrthoDB" id="9801496at2"/>
<keyword evidence="18" id="KW-1185">Reference proteome</keyword>
<protein>
    <recommendedName>
        <fullName evidence="8">NADH-quinone oxidoreductase subunit D</fullName>
        <ecNumber evidence="8">7.1.1.-</ecNumber>
    </recommendedName>
    <alternativeName>
        <fullName evidence="8">NADH dehydrogenase I subunit D</fullName>
    </alternativeName>
    <alternativeName>
        <fullName evidence="8">NDH-1 subunit D</fullName>
    </alternativeName>
</protein>
<dbReference type="GO" id="GO:0048038">
    <property type="term" value="F:quinone binding"/>
    <property type="evidence" value="ECO:0007669"/>
    <property type="project" value="UniProtKB-KW"/>
</dbReference>
<evidence type="ECO:0000256" key="4">
    <source>
        <dbReference type="ARBA" id="ARBA00022719"/>
    </source>
</evidence>
<evidence type="ECO:0000313" key="18">
    <source>
        <dbReference type="Proteomes" id="UP001523543"/>
    </source>
</evidence>
<keyword evidence="8" id="KW-0472">Membrane</keyword>
<accession>A0A149UVS6</accession>
<keyword evidence="7 8" id="KW-0830">Ubiquinone</keyword>
<dbReference type="FunFam" id="1.10.645.10:FF:000005">
    <property type="entry name" value="NADH-quinone oxidoreductase subunit D"/>
    <property type="match status" value="1"/>
</dbReference>
<dbReference type="Gene3D" id="1.10.645.10">
    <property type="entry name" value="Cytochrome-c3 Hydrogenase, chain B"/>
    <property type="match status" value="1"/>
</dbReference>
<keyword evidence="6 8" id="KW-0520">NAD</keyword>
<evidence type="ECO:0000256" key="5">
    <source>
        <dbReference type="ARBA" id="ARBA00022967"/>
    </source>
</evidence>
<gene>
    <name evidence="8" type="primary">nuoD</name>
    <name evidence="11" type="ORF">AD928_11735</name>
    <name evidence="12" type="ORF">AD952_06265</name>
    <name evidence="13" type="ORF">AD954_09975</name>
    <name evidence="14" type="ORF">NKW54_06970</name>
</gene>
<dbReference type="EMBL" id="LIAA01000044">
    <property type="protein sequence ID" value="KXV76871.1"/>
    <property type="molecule type" value="Genomic_DNA"/>
</dbReference>
<dbReference type="GO" id="GO:0050136">
    <property type="term" value="F:NADH dehydrogenase (quinone) (non-electrogenic) activity"/>
    <property type="evidence" value="ECO:0007669"/>
    <property type="project" value="UniProtKB-UniRule"/>
</dbReference>
<dbReference type="InterPro" id="IPR014029">
    <property type="entry name" value="NADH_UbQ_OxRdtase_49kDa_CS"/>
</dbReference>
<evidence type="ECO:0000256" key="2">
    <source>
        <dbReference type="ARBA" id="ARBA00005769"/>
    </source>
</evidence>
<dbReference type="HAMAP" id="MF_01358">
    <property type="entry name" value="NDH1_NuoD"/>
    <property type="match status" value="1"/>
</dbReference>
<dbReference type="EMBL" id="LHZY01000011">
    <property type="protein sequence ID" value="KXV72032.1"/>
    <property type="molecule type" value="Genomic_DNA"/>
</dbReference>
<dbReference type="SUPFAM" id="SSF56762">
    <property type="entry name" value="HydB/Nqo4-like"/>
    <property type="match status" value="1"/>
</dbReference>
<dbReference type="AlphaFoldDB" id="A0A149UVS6"/>
<dbReference type="Proteomes" id="UP000075312">
    <property type="component" value="Unassembled WGS sequence"/>
</dbReference>
<sequence length="427" mass="48154">MTDADKGILLNDADAILRTDIPESLLPEQQVEARERKTLEIDSHALNFGPQHPSAHGVLRLVLEMEGELVARTVPHIGLLHRGTEKLIEYKTYQKALPYFDRLDYVSPMCEEQAFALATEKLLGIEIPERARWLRVMFAEITRVLNHILNITALGLDCGAVTPALWGYEEREKLLEFYEAASGARFHANYFRPGGVAQDLPAGLEDKIGAWAKEFPAWIDQLEGLLTENRIWKQRTVGIGVFTAEQALAWGFSGPCLRASGVPWDLRRTQPYDNYHKVEFNVPVARHGDCYDRYLVRVAEMRESVSIIEQCLNQIRPGDVKVQDPKFSPPPRAEMKRSMEALIHHFKLFSEGYHVPPGATYTAVESPKGEFGVYLVADGSNKPYRCKIRPTGFAHLQALDELSRRSMLADMVAVLGSLDLVFGEVDR</sequence>
<evidence type="ECO:0000313" key="17">
    <source>
        <dbReference type="Proteomes" id="UP000075473"/>
    </source>
</evidence>
<reference evidence="14 18" key="2">
    <citation type="submission" date="2022-06" db="EMBL/GenBank/DDBJ databases">
        <title>Acetobacer genomes from food samples.</title>
        <authorList>
            <person name="Sombolestani A."/>
        </authorList>
    </citation>
    <scope>NUCLEOTIDE SEQUENCE [LARGE SCALE GENOMIC DNA]</scope>
    <source>
        <strain evidence="14 18">R-83281</strain>
    </source>
</reference>
<dbReference type="Proteomes" id="UP001523543">
    <property type="component" value="Unassembled WGS sequence"/>
</dbReference>
<feature type="domain" description="NADH-quinone oxidoreductase subunit D" evidence="10">
    <location>
        <begin position="157"/>
        <end position="427"/>
    </location>
</feature>
<dbReference type="InterPro" id="IPR022885">
    <property type="entry name" value="NDH1_su_D/H"/>
</dbReference>
<keyword evidence="12" id="KW-0560">Oxidoreductase</keyword>
<dbReference type="EMBL" id="LHZA01000155">
    <property type="protein sequence ID" value="KXU92186.1"/>
    <property type="molecule type" value="Genomic_DNA"/>
</dbReference>
<dbReference type="PROSITE" id="PS00535">
    <property type="entry name" value="COMPLEX1_49K"/>
    <property type="match status" value="1"/>
</dbReference>
<dbReference type="EMBL" id="JAMYZR010000006">
    <property type="protein sequence ID" value="MCP1245680.1"/>
    <property type="molecule type" value="Genomic_DNA"/>
</dbReference>
<dbReference type="Proteomes" id="UP000075473">
    <property type="component" value="Unassembled WGS sequence"/>
</dbReference>
<comment type="caution">
    <text evidence="12">The sequence shown here is derived from an EMBL/GenBank/DDBJ whole genome shotgun (WGS) entry which is preliminary data.</text>
</comment>
<evidence type="ECO:0000256" key="8">
    <source>
        <dbReference type="HAMAP-Rule" id="MF_01358"/>
    </source>
</evidence>
<evidence type="ECO:0000256" key="7">
    <source>
        <dbReference type="ARBA" id="ARBA00023075"/>
    </source>
</evidence>